<protein>
    <submittedName>
        <fullName evidence="1">Uncharacterized protein</fullName>
    </submittedName>
</protein>
<organism evidence="1">
    <name type="scientific">Anguilla anguilla</name>
    <name type="common">European freshwater eel</name>
    <name type="synonym">Muraena anguilla</name>
    <dbReference type="NCBI Taxonomy" id="7936"/>
    <lineage>
        <taxon>Eukaryota</taxon>
        <taxon>Metazoa</taxon>
        <taxon>Chordata</taxon>
        <taxon>Craniata</taxon>
        <taxon>Vertebrata</taxon>
        <taxon>Euteleostomi</taxon>
        <taxon>Actinopterygii</taxon>
        <taxon>Neopterygii</taxon>
        <taxon>Teleostei</taxon>
        <taxon>Anguilliformes</taxon>
        <taxon>Anguillidae</taxon>
        <taxon>Anguilla</taxon>
    </lineage>
</organism>
<reference evidence="1" key="1">
    <citation type="submission" date="2014-11" db="EMBL/GenBank/DDBJ databases">
        <authorList>
            <person name="Amaro Gonzalez C."/>
        </authorList>
    </citation>
    <scope>NUCLEOTIDE SEQUENCE</scope>
</reference>
<reference evidence="1" key="2">
    <citation type="journal article" date="2015" name="Fish Shellfish Immunol.">
        <title>Early steps in the European eel (Anguilla anguilla)-Vibrio vulnificus interaction in the gills: Role of the RtxA13 toxin.</title>
        <authorList>
            <person name="Callol A."/>
            <person name="Pajuelo D."/>
            <person name="Ebbesson L."/>
            <person name="Teles M."/>
            <person name="MacKenzie S."/>
            <person name="Amaro C."/>
        </authorList>
    </citation>
    <scope>NUCLEOTIDE SEQUENCE</scope>
</reference>
<accession>A0A0E9US41</accession>
<sequence>MHTNTLPKTMTKMSRGEEHGIVVVPVLPLALRGVG</sequence>
<dbReference type="EMBL" id="GBXM01040006">
    <property type="protein sequence ID" value="JAH68571.1"/>
    <property type="molecule type" value="Transcribed_RNA"/>
</dbReference>
<dbReference type="AlphaFoldDB" id="A0A0E9US41"/>
<evidence type="ECO:0000313" key="1">
    <source>
        <dbReference type="EMBL" id="JAH68571.1"/>
    </source>
</evidence>
<name>A0A0E9US41_ANGAN</name>
<proteinExistence type="predicted"/>